<accession>A0ABQ6Y6B5</accession>
<dbReference type="Proteomes" id="UP000771797">
    <property type="component" value="Unassembled WGS sequence"/>
</dbReference>
<sequence length="174" mass="19145">MLRPSRRYDRVLQLPLPSEQPPGNDRPLLWLMAAAGLALLITLTAIHFTTTQPKGETTMSPQTKFDPNEFLNELDAGAFMSKVAHALCEVAAGTVDNGDKGKKGSVALTFTVQRVGESNQVSIDHKLAYKRPTRRGHSTEEDTTATLMHVSRGGRMSIAPETQMDMLKEGQNHF</sequence>
<dbReference type="EMBL" id="AQPF01000023">
    <property type="protein sequence ID" value="KAF0804898.1"/>
    <property type="molecule type" value="Genomic_DNA"/>
</dbReference>
<protein>
    <submittedName>
        <fullName evidence="2">Uncharacterized protein</fullName>
    </submittedName>
</protein>
<organism evidence="2 3">
    <name type="scientific">Alcanivorax xiamenensis</name>
    <dbReference type="NCBI Taxonomy" id="1177156"/>
    <lineage>
        <taxon>Bacteria</taxon>
        <taxon>Pseudomonadati</taxon>
        <taxon>Pseudomonadota</taxon>
        <taxon>Gammaproteobacteria</taxon>
        <taxon>Oceanospirillales</taxon>
        <taxon>Alcanivoracaceae</taxon>
        <taxon>Alcanivorax</taxon>
    </lineage>
</organism>
<keyword evidence="1" id="KW-1133">Transmembrane helix</keyword>
<comment type="caution">
    <text evidence="2">The sequence shown here is derived from an EMBL/GenBank/DDBJ whole genome shotgun (WGS) entry which is preliminary data.</text>
</comment>
<name>A0ABQ6Y6B5_9GAMM</name>
<gene>
    <name evidence="2" type="ORF">A6D6_02662</name>
</gene>
<feature type="transmembrane region" description="Helical" evidence="1">
    <location>
        <begin position="28"/>
        <end position="48"/>
    </location>
</feature>
<proteinExistence type="predicted"/>
<evidence type="ECO:0000313" key="3">
    <source>
        <dbReference type="Proteomes" id="UP000771797"/>
    </source>
</evidence>
<reference evidence="2 3" key="1">
    <citation type="submission" date="2012-09" db="EMBL/GenBank/DDBJ databases">
        <title>Genome Sequence of alkane-degrading Bacterium Alcanivorax sp. 6-D-6.</title>
        <authorList>
            <person name="Lai Q."/>
            <person name="Shao Z."/>
        </authorList>
    </citation>
    <scope>NUCLEOTIDE SEQUENCE [LARGE SCALE GENOMIC DNA]</scope>
    <source>
        <strain evidence="2 3">6-D-6</strain>
    </source>
</reference>
<evidence type="ECO:0000256" key="1">
    <source>
        <dbReference type="SAM" id="Phobius"/>
    </source>
</evidence>
<dbReference type="RefSeq" id="WP_201303786.1">
    <property type="nucleotide sequence ID" value="NZ_AQPF01000023.1"/>
</dbReference>
<evidence type="ECO:0000313" key="2">
    <source>
        <dbReference type="EMBL" id="KAF0804898.1"/>
    </source>
</evidence>
<keyword evidence="1" id="KW-0812">Transmembrane</keyword>
<keyword evidence="1" id="KW-0472">Membrane</keyword>
<keyword evidence="3" id="KW-1185">Reference proteome</keyword>